<dbReference type="SUPFAM" id="SSF50978">
    <property type="entry name" value="WD40 repeat-like"/>
    <property type="match status" value="1"/>
</dbReference>
<dbReference type="Proteomes" id="UP000677228">
    <property type="component" value="Unassembled WGS sequence"/>
</dbReference>
<name>A0A8S2NNA6_9BILA</name>
<dbReference type="InterPro" id="IPR036322">
    <property type="entry name" value="WD40_repeat_dom_sf"/>
</dbReference>
<dbReference type="InterPro" id="IPR015943">
    <property type="entry name" value="WD40/YVTN_repeat-like_dom_sf"/>
</dbReference>
<evidence type="ECO:0000313" key="1">
    <source>
        <dbReference type="EMBL" id="CAF1200120.1"/>
    </source>
</evidence>
<dbReference type="EMBL" id="CAJNOK010014220">
    <property type="protein sequence ID" value="CAF1200120.1"/>
    <property type="molecule type" value="Genomic_DNA"/>
</dbReference>
<gene>
    <name evidence="1" type="ORF">OVA965_LOCUS23947</name>
    <name evidence="2" type="ORF">TMI583_LOCUS24668</name>
</gene>
<feature type="non-terminal residue" evidence="2">
    <location>
        <position position="1"/>
    </location>
</feature>
<dbReference type="EMBL" id="CAJOBA010035758">
    <property type="protein sequence ID" value="CAF4010214.1"/>
    <property type="molecule type" value="Genomic_DNA"/>
</dbReference>
<reference evidence="2" key="1">
    <citation type="submission" date="2021-02" db="EMBL/GenBank/DDBJ databases">
        <authorList>
            <person name="Nowell W R."/>
        </authorList>
    </citation>
    <scope>NUCLEOTIDE SEQUENCE</scope>
</reference>
<evidence type="ECO:0000313" key="3">
    <source>
        <dbReference type="Proteomes" id="UP000682733"/>
    </source>
</evidence>
<protein>
    <submittedName>
        <fullName evidence="2">Uncharacterized protein</fullName>
    </submittedName>
</protein>
<proteinExistence type="predicted"/>
<dbReference type="AlphaFoldDB" id="A0A8S2NNA6"/>
<comment type="caution">
    <text evidence="2">The sequence shown here is derived from an EMBL/GenBank/DDBJ whole genome shotgun (WGS) entry which is preliminary data.</text>
</comment>
<dbReference type="Proteomes" id="UP000682733">
    <property type="component" value="Unassembled WGS sequence"/>
</dbReference>
<sequence>MKEHIKEKDESLLESIIDIEYIEKFRAPEPEDALTHDDWISACRLLGDTILITSFDTKVHLWNNQGEHITSVPGHTGPIRSLVFIRS</sequence>
<dbReference type="Gene3D" id="2.130.10.10">
    <property type="entry name" value="YVTN repeat-like/Quinoprotein amine dehydrogenase"/>
    <property type="match status" value="1"/>
</dbReference>
<evidence type="ECO:0000313" key="2">
    <source>
        <dbReference type="EMBL" id="CAF4010214.1"/>
    </source>
</evidence>
<organism evidence="2 3">
    <name type="scientific">Didymodactylos carnosus</name>
    <dbReference type="NCBI Taxonomy" id="1234261"/>
    <lineage>
        <taxon>Eukaryota</taxon>
        <taxon>Metazoa</taxon>
        <taxon>Spiralia</taxon>
        <taxon>Gnathifera</taxon>
        <taxon>Rotifera</taxon>
        <taxon>Eurotatoria</taxon>
        <taxon>Bdelloidea</taxon>
        <taxon>Philodinida</taxon>
        <taxon>Philodinidae</taxon>
        <taxon>Didymodactylos</taxon>
    </lineage>
</organism>
<accession>A0A8S2NNA6</accession>